<dbReference type="EMBL" id="FMTL01000004">
    <property type="protein sequence ID" value="SCW83519.1"/>
    <property type="molecule type" value="Genomic_DNA"/>
</dbReference>
<gene>
    <name evidence="2" type="ORF">SAMN05216370_3898</name>
</gene>
<dbReference type="RefSeq" id="WP_090255664.1">
    <property type="nucleotide sequence ID" value="NZ_FMTL01000004.1"/>
</dbReference>
<name>A0AB37ZBT4_9PSED</name>
<protein>
    <submittedName>
        <fullName evidence="2">Uncharacterized protein</fullName>
    </submittedName>
</protein>
<reference evidence="2 3" key="1">
    <citation type="submission" date="2016-10" db="EMBL/GenBank/DDBJ databases">
        <authorList>
            <person name="Varghese N."/>
            <person name="Submissions S."/>
        </authorList>
    </citation>
    <scope>NUCLEOTIDE SEQUENCE [LARGE SCALE GENOMIC DNA]</scope>
    <source>
        <strain evidence="2 3">DSM 17833</strain>
    </source>
</reference>
<keyword evidence="3" id="KW-1185">Reference proteome</keyword>
<feature type="chain" id="PRO_5044342381" evidence="1">
    <location>
        <begin position="23"/>
        <end position="253"/>
    </location>
</feature>
<evidence type="ECO:0000256" key="1">
    <source>
        <dbReference type="SAM" id="SignalP"/>
    </source>
</evidence>
<evidence type="ECO:0000313" key="2">
    <source>
        <dbReference type="EMBL" id="SCW83519.1"/>
    </source>
</evidence>
<keyword evidence="1" id="KW-0732">Signal</keyword>
<evidence type="ECO:0000313" key="3">
    <source>
        <dbReference type="Proteomes" id="UP000242418"/>
    </source>
</evidence>
<sequence>MKNTAVLATSIVLAFSALQANALDASGQRYVNQLVQGGPVSIREAAQSIYHSGYRDQETLDVAAEVLLQKYRSASDNTTSDALAWVCKALASSGNGRYKPVLSEVVANSDNRKLDRHCEKAADSLSAGGAPYTAGSVNLDAYRAGQGQAATSTQTLTPAAAPATAAQGSGSFSDIRTGMSMDEVNALLGAPTATFSHQTGKAWIPFNFKGKDVARVVSLYKGKGRITFSQESVYANVWRVLEVTNNPNESGYP</sequence>
<accession>A0AB37ZBT4</accession>
<feature type="signal peptide" evidence="1">
    <location>
        <begin position="1"/>
        <end position="22"/>
    </location>
</feature>
<comment type="caution">
    <text evidence="2">The sequence shown here is derived from an EMBL/GenBank/DDBJ whole genome shotgun (WGS) entry which is preliminary data.</text>
</comment>
<dbReference type="AlphaFoldDB" id="A0AB37ZBT4"/>
<proteinExistence type="predicted"/>
<organism evidence="2 3">
    <name type="scientific">Pseudomonas peli</name>
    <dbReference type="NCBI Taxonomy" id="592361"/>
    <lineage>
        <taxon>Bacteria</taxon>
        <taxon>Pseudomonadati</taxon>
        <taxon>Pseudomonadota</taxon>
        <taxon>Gammaproteobacteria</taxon>
        <taxon>Pseudomonadales</taxon>
        <taxon>Pseudomonadaceae</taxon>
        <taxon>Pseudomonas</taxon>
    </lineage>
</organism>
<dbReference type="Proteomes" id="UP000242418">
    <property type="component" value="Unassembled WGS sequence"/>
</dbReference>